<comment type="caution">
    <text evidence="1">The sequence shown here is derived from an EMBL/GenBank/DDBJ whole genome shotgun (WGS) entry which is preliminary data.</text>
</comment>
<dbReference type="Proteomes" id="UP000556436">
    <property type="component" value="Unassembled WGS sequence"/>
</dbReference>
<organism evidence="1 2">
    <name type="scientific">Streptomyces netropsis</name>
    <name type="common">Streptoverticillium netropsis</name>
    <dbReference type="NCBI Taxonomy" id="55404"/>
    <lineage>
        <taxon>Bacteria</taxon>
        <taxon>Bacillati</taxon>
        <taxon>Actinomycetota</taxon>
        <taxon>Actinomycetes</taxon>
        <taxon>Kitasatosporales</taxon>
        <taxon>Streptomycetaceae</taxon>
        <taxon>Streptomyces</taxon>
    </lineage>
</organism>
<name>A0A7W7L818_STRNE</name>
<dbReference type="SUPFAM" id="SSF52309">
    <property type="entry name" value="N-(deoxy)ribosyltransferase-like"/>
    <property type="match status" value="1"/>
</dbReference>
<gene>
    <name evidence="1" type="ORF">FHS38_001192</name>
</gene>
<dbReference type="Pfam" id="PF05014">
    <property type="entry name" value="Nuc_deoxyrib_tr"/>
    <property type="match status" value="1"/>
</dbReference>
<accession>A0A7W7L818</accession>
<reference evidence="1 2" key="1">
    <citation type="submission" date="2020-08" db="EMBL/GenBank/DDBJ databases">
        <title>Genomic Encyclopedia of Type Strains, Phase III (KMG-III): the genomes of soil and plant-associated and newly described type strains.</title>
        <authorList>
            <person name="Whitman W."/>
        </authorList>
    </citation>
    <scope>NUCLEOTIDE SEQUENCE [LARGE SCALE GENOMIC DNA]</scope>
    <source>
        <strain evidence="1 2">CECT 3265</strain>
    </source>
</reference>
<dbReference type="AlphaFoldDB" id="A0A7W7L818"/>
<proteinExistence type="predicted"/>
<evidence type="ECO:0000313" key="1">
    <source>
        <dbReference type="EMBL" id="MBB4885164.1"/>
    </source>
</evidence>
<dbReference type="RefSeq" id="WP_184731470.1">
    <property type="nucleotide sequence ID" value="NZ_BMRW01000006.1"/>
</dbReference>
<keyword evidence="2" id="KW-1185">Reference proteome</keyword>
<evidence type="ECO:0000313" key="2">
    <source>
        <dbReference type="Proteomes" id="UP000556436"/>
    </source>
</evidence>
<dbReference type="EMBL" id="JACHJG010000002">
    <property type="protein sequence ID" value="MBB4885164.1"/>
    <property type="molecule type" value="Genomic_DNA"/>
</dbReference>
<protein>
    <recommendedName>
        <fullName evidence="3">Nucleoside 2-deoxyribosyltransferase</fullName>
    </recommendedName>
</protein>
<sequence length="181" mass="19160">MSDTTANGVDGTGLVDLSGVSVFVGGPIQHAIQQDGFHEPLRHAIHDVIETVTDVNGTVFSAHVAEKFGVDTPLFSPDQVSARDFGWMRRCDVFVPVLPVDADGDLMRTDGTHIELGWASALGKPIVVVTPTPMAANASHLLRGLPSVADVSVFDLAEAHEDPAGLLLLLSKVGREVVMSE</sequence>
<dbReference type="InterPro" id="IPR007710">
    <property type="entry name" value="Nucleoside_deoxyribTrfase"/>
</dbReference>
<dbReference type="Gene3D" id="3.40.50.450">
    <property type="match status" value="1"/>
</dbReference>
<evidence type="ECO:0008006" key="3">
    <source>
        <dbReference type="Google" id="ProtNLM"/>
    </source>
</evidence>